<comment type="caution">
    <text evidence="2">The sequence shown here is derived from an EMBL/GenBank/DDBJ whole genome shotgun (WGS) entry which is preliminary data.</text>
</comment>
<feature type="region of interest" description="Disordered" evidence="1">
    <location>
        <begin position="63"/>
        <end position="86"/>
    </location>
</feature>
<feature type="compositionally biased region" description="Polar residues" evidence="1">
    <location>
        <begin position="63"/>
        <end position="73"/>
    </location>
</feature>
<keyword evidence="3" id="KW-1185">Reference proteome</keyword>
<reference evidence="3" key="1">
    <citation type="journal article" date="2019" name="Int. J. Syst. Evol. Microbiol.">
        <title>The Global Catalogue of Microorganisms (GCM) 10K type strain sequencing project: providing services to taxonomists for standard genome sequencing and annotation.</title>
        <authorList>
            <consortium name="The Broad Institute Genomics Platform"/>
            <consortium name="The Broad Institute Genome Sequencing Center for Infectious Disease"/>
            <person name="Wu L."/>
            <person name="Ma J."/>
        </authorList>
    </citation>
    <scope>NUCLEOTIDE SEQUENCE [LARGE SCALE GENOMIC DNA]</scope>
    <source>
        <strain evidence="3">CCUG 15531</strain>
    </source>
</reference>
<accession>A0ABW4MHA7</accession>
<evidence type="ECO:0000313" key="3">
    <source>
        <dbReference type="Proteomes" id="UP001597227"/>
    </source>
</evidence>
<sequence length="86" mass="9906">MLKGELTTKVHVLGDIDQLLNSLNTIDRQIQTEVDLCINEGEEKKMIHIKKLENDLISLQKTYHSQKPGQSSQTDKEHSYHLTLSY</sequence>
<evidence type="ECO:0000256" key="1">
    <source>
        <dbReference type="SAM" id="MobiDB-lite"/>
    </source>
</evidence>
<protein>
    <submittedName>
        <fullName evidence="2">Uncharacterized protein</fullName>
    </submittedName>
</protein>
<gene>
    <name evidence="2" type="ORF">ACFSFW_01580</name>
</gene>
<dbReference type="EMBL" id="JBHUEK010000004">
    <property type="protein sequence ID" value="MFD1777372.1"/>
    <property type="molecule type" value="Genomic_DNA"/>
</dbReference>
<dbReference type="RefSeq" id="WP_388034637.1">
    <property type="nucleotide sequence ID" value="NZ_JBHUEK010000004.1"/>
</dbReference>
<evidence type="ECO:0000313" key="2">
    <source>
        <dbReference type="EMBL" id="MFD1777372.1"/>
    </source>
</evidence>
<organism evidence="2 3">
    <name type="scientific">Fredinandcohnia salidurans</name>
    <dbReference type="NCBI Taxonomy" id="2595041"/>
    <lineage>
        <taxon>Bacteria</taxon>
        <taxon>Bacillati</taxon>
        <taxon>Bacillota</taxon>
        <taxon>Bacilli</taxon>
        <taxon>Bacillales</taxon>
        <taxon>Bacillaceae</taxon>
        <taxon>Fredinandcohnia</taxon>
    </lineage>
</organism>
<name>A0ABW4MHA7_9BACI</name>
<dbReference type="Proteomes" id="UP001597227">
    <property type="component" value="Unassembled WGS sequence"/>
</dbReference>
<proteinExistence type="predicted"/>